<dbReference type="InterPro" id="IPR027417">
    <property type="entry name" value="P-loop_NTPase"/>
</dbReference>
<evidence type="ECO:0000313" key="2">
    <source>
        <dbReference type="EMBL" id="TVO71487.1"/>
    </source>
</evidence>
<dbReference type="Gene3D" id="3.40.50.300">
    <property type="entry name" value="P-loop containing nucleotide triphosphate hydrolases"/>
    <property type="match status" value="1"/>
</dbReference>
<accession>A0A557S2D4</accession>
<dbReference type="Proteomes" id="UP000318349">
    <property type="component" value="Unassembled WGS sequence"/>
</dbReference>
<evidence type="ECO:0000313" key="3">
    <source>
        <dbReference type="Proteomes" id="UP000318349"/>
    </source>
</evidence>
<proteinExistence type="predicted"/>
<name>A0A557S2D4_9RHOO</name>
<dbReference type="GO" id="GO:0005829">
    <property type="term" value="C:cytosol"/>
    <property type="evidence" value="ECO:0007669"/>
    <property type="project" value="TreeGrafter"/>
</dbReference>
<evidence type="ECO:0000259" key="1">
    <source>
        <dbReference type="Pfam" id="PF01926"/>
    </source>
</evidence>
<dbReference type="CDD" id="cd00882">
    <property type="entry name" value="Ras_like_GTPase"/>
    <property type="match status" value="1"/>
</dbReference>
<sequence length="464" mass="50203">MADPIRIAVVGHTNTGKTSLLRTLLRDTRFGNVSDRPSTTRHVEGARLLADGTPILSLFDTPGMEDAIALLDYIDTLAPAHARSDGPERIRHFLGSAEARARYEQEAKVLRQLLDSDAAFYVVDVRDPVLPKHRDELTLLADCARPLLPVLNFVHAPESREAQWREALARVGLHAQVRFDTIAPELGGERRLYEALATLLANRRDALEHLIASRERDARSRHTAAARLVAELLIDIAATRQQVDADENAIQQAVDNLHQAVRTREQRCVDALLALYGFSQKDVNSAPLPLLDGRWEDDLFNPESLRSMGISLGKGAAAGAAAGVGIDLLAGGLTLGAAAALGAIIGGTWQSLSDYGDRLLGKLTGSRELTVDDAILRLLALRQQHLLRALAGRGHAALAPVELSTQEISRWRDAALPDALELARAHPAWSGLINSPRDDMPDRQQAIAALATSVAAENNTSAAQ</sequence>
<dbReference type="GO" id="GO:0002098">
    <property type="term" value="P:tRNA wobble uridine modification"/>
    <property type="evidence" value="ECO:0007669"/>
    <property type="project" value="TreeGrafter"/>
</dbReference>
<dbReference type="GO" id="GO:0030488">
    <property type="term" value="P:tRNA methylation"/>
    <property type="evidence" value="ECO:0007669"/>
    <property type="project" value="TreeGrafter"/>
</dbReference>
<gene>
    <name evidence="2" type="ORF">FHP89_19930</name>
</gene>
<dbReference type="SUPFAM" id="SSF52540">
    <property type="entry name" value="P-loop containing nucleoside triphosphate hydrolases"/>
    <property type="match status" value="1"/>
</dbReference>
<feature type="domain" description="G" evidence="1">
    <location>
        <begin position="6"/>
        <end position="152"/>
    </location>
</feature>
<dbReference type="Pfam" id="PF11981">
    <property type="entry name" value="DUF3482"/>
    <property type="match status" value="1"/>
</dbReference>
<comment type="caution">
    <text evidence="2">The sequence shown here is derived from an EMBL/GenBank/DDBJ whole genome shotgun (WGS) entry which is preliminary data.</text>
</comment>
<dbReference type="Pfam" id="PF01926">
    <property type="entry name" value="MMR_HSR1"/>
    <property type="match status" value="1"/>
</dbReference>
<dbReference type="InterPro" id="IPR006073">
    <property type="entry name" value="GTP-bd"/>
</dbReference>
<reference evidence="2 3" key="1">
    <citation type="submission" date="2019-07" db="EMBL/GenBank/DDBJ databases">
        <title>The pathways for chlorine oxyanion respiration interact through the shared metabolite chlorate.</title>
        <authorList>
            <person name="Barnum T.P."/>
            <person name="Cheng Y."/>
            <person name="Hill K.A."/>
            <person name="Lucas L.N."/>
            <person name="Carlson H.K."/>
            <person name="Coates J.D."/>
        </authorList>
    </citation>
    <scope>NUCLEOTIDE SEQUENCE [LARGE SCALE GENOMIC DNA]</scope>
    <source>
        <strain evidence="2 3">SFB-1</strain>
    </source>
</reference>
<dbReference type="GO" id="GO:0005525">
    <property type="term" value="F:GTP binding"/>
    <property type="evidence" value="ECO:0007669"/>
    <property type="project" value="InterPro"/>
</dbReference>
<protein>
    <submittedName>
        <fullName evidence="2">DUF3482 domain-containing protein</fullName>
    </submittedName>
</protein>
<dbReference type="PANTHER" id="PTHR42714">
    <property type="entry name" value="TRNA MODIFICATION GTPASE GTPBP3"/>
    <property type="match status" value="1"/>
</dbReference>
<dbReference type="PANTHER" id="PTHR42714:SF7">
    <property type="entry name" value="G DOMAIN-CONTAINING PROTEIN"/>
    <property type="match status" value="1"/>
</dbReference>
<dbReference type="AlphaFoldDB" id="A0A557S2D4"/>
<dbReference type="InterPro" id="IPR021871">
    <property type="entry name" value="DUF3482"/>
</dbReference>
<organism evidence="2 3">
    <name type="scientific">Denitromonas halophila</name>
    <dbReference type="NCBI Taxonomy" id="1629404"/>
    <lineage>
        <taxon>Bacteria</taxon>
        <taxon>Pseudomonadati</taxon>
        <taxon>Pseudomonadota</taxon>
        <taxon>Betaproteobacteria</taxon>
        <taxon>Rhodocyclales</taxon>
        <taxon>Zoogloeaceae</taxon>
        <taxon>Denitromonas</taxon>
    </lineage>
</organism>
<dbReference type="EMBL" id="VMNI01000026">
    <property type="protein sequence ID" value="TVO71487.1"/>
    <property type="molecule type" value="Genomic_DNA"/>
</dbReference>